<sequence>MTLGALIGLLPVTLLFLWGTGVVLFESFKRRLIDPGAFMLVLGIVMVSTFCLGCGWWIYAQAMHPRPQLRRHPVLLLGWVIGVLWGIGWALIWDVQLRLSHLVFLLPGVITGAMYRVTWKRERQLRAQSMQSTA</sequence>
<organism evidence="2 3">
    <name type="scientific">Pseudomonas brassicae</name>
    <dbReference type="NCBI Taxonomy" id="2708063"/>
    <lineage>
        <taxon>Bacteria</taxon>
        <taxon>Pseudomonadati</taxon>
        <taxon>Pseudomonadota</taxon>
        <taxon>Gammaproteobacteria</taxon>
        <taxon>Pseudomonadales</taxon>
        <taxon>Pseudomonadaceae</taxon>
        <taxon>Pseudomonas</taxon>
    </lineage>
</organism>
<evidence type="ECO:0000313" key="3">
    <source>
        <dbReference type="Proteomes" id="UP000482634"/>
    </source>
</evidence>
<dbReference type="AlphaFoldDB" id="A0A6B3NSB1"/>
<name>A0A6B3NSB1_9PSED</name>
<keyword evidence="1" id="KW-0472">Membrane</keyword>
<dbReference type="Proteomes" id="UP000482634">
    <property type="component" value="Unassembled WGS sequence"/>
</dbReference>
<feature type="transmembrane region" description="Helical" evidence="1">
    <location>
        <begin position="99"/>
        <end position="117"/>
    </location>
</feature>
<accession>A0A6B3NSB1</accession>
<keyword evidence="3" id="KW-1185">Reference proteome</keyword>
<protein>
    <submittedName>
        <fullName evidence="2">Uncharacterized protein</fullName>
    </submittedName>
</protein>
<reference evidence="2 3" key="1">
    <citation type="submission" date="2020-02" db="EMBL/GenBank/DDBJ databases">
        <title>Broccoli isolated Pseudomonas sp.</title>
        <authorList>
            <person name="Fujikawa T."/>
            <person name="Sawada H."/>
        </authorList>
    </citation>
    <scope>NUCLEOTIDE SEQUENCE [LARGE SCALE GENOMIC DNA]</scope>
    <source>
        <strain evidence="2 3">MAFF212427</strain>
    </source>
</reference>
<proteinExistence type="predicted"/>
<comment type="caution">
    <text evidence="2">The sequence shown here is derived from an EMBL/GenBank/DDBJ whole genome shotgun (WGS) entry which is preliminary data.</text>
</comment>
<feature type="transmembrane region" description="Helical" evidence="1">
    <location>
        <begin position="35"/>
        <end position="60"/>
    </location>
</feature>
<feature type="transmembrane region" description="Helical" evidence="1">
    <location>
        <begin position="72"/>
        <end position="93"/>
    </location>
</feature>
<evidence type="ECO:0000313" key="2">
    <source>
        <dbReference type="EMBL" id="NER64613.1"/>
    </source>
</evidence>
<dbReference type="EMBL" id="JAAHBU010000161">
    <property type="protein sequence ID" value="NER64613.1"/>
    <property type="molecule type" value="Genomic_DNA"/>
</dbReference>
<evidence type="ECO:0000256" key="1">
    <source>
        <dbReference type="SAM" id="Phobius"/>
    </source>
</evidence>
<dbReference type="RefSeq" id="WP_163945482.1">
    <property type="nucleotide sequence ID" value="NZ_JAAHBU010000161.1"/>
</dbReference>
<gene>
    <name evidence="2" type="ORF">G3436_12895</name>
</gene>
<keyword evidence="1" id="KW-1133">Transmembrane helix</keyword>
<keyword evidence="1" id="KW-0812">Transmembrane</keyword>